<dbReference type="InterPro" id="IPR019775">
    <property type="entry name" value="WD40_repeat_CS"/>
</dbReference>
<feature type="repeat" description="WD" evidence="3">
    <location>
        <begin position="1351"/>
        <end position="1392"/>
    </location>
</feature>
<evidence type="ECO:0000313" key="6">
    <source>
        <dbReference type="EMBL" id="ETO29091.1"/>
    </source>
</evidence>
<dbReference type="PROSITE" id="PS00678">
    <property type="entry name" value="WD_REPEATS_1"/>
    <property type="match status" value="5"/>
</dbReference>
<proteinExistence type="predicted"/>
<keyword evidence="7" id="KW-1185">Reference proteome</keyword>
<dbReference type="SUPFAM" id="SSF141571">
    <property type="entry name" value="Pentapeptide repeat-like"/>
    <property type="match status" value="1"/>
</dbReference>
<dbReference type="InterPro" id="IPR036322">
    <property type="entry name" value="WD40_repeat_dom_sf"/>
</dbReference>
<dbReference type="Gene3D" id="3.40.50.300">
    <property type="entry name" value="P-loop containing nucleotide triphosphate hydrolases"/>
    <property type="match status" value="1"/>
</dbReference>
<dbReference type="SUPFAM" id="SSF52540">
    <property type="entry name" value="P-loop containing nucleoside triphosphate hydrolases"/>
    <property type="match status" value="1"/>
</dbReference>
<dbReference type="Proteomes" id="UP000023152">
    <property type="component" value="Unassembled WGS sequence"/>
</dbReference>
<evidence type="ECO:0000256" key="2">
    <source>
        <dbReference type="ARBA" id="ARBA00022737"/>
    </source>
</evidence>
<feature type="repeat" description="WD" evidence="3">
    <location>
        <begin position="1141"/>
        <end position="1182"/>
    </location>
</feature>
<dbReference type="Pfam" id="PF05729">
    <property type="entry name" value="NACHT"/>
    <property type="match status" value="1"/>
</dbReference>
<dbReference type="InterPro" id="IPR001680">
    <property type="entry name" value="WD40_rpt"/>
</dbReference>
<gene>
    <name evidence="6" type="ORF">RFI_08036</name>
</gene>
<evidence type="ECO:0000256" key="1">
    <source>
        <dbReference type="ARBA" id="ARBA00022574"/>
    </source>
</evidence>
<feature type="domain" description="NACHT" evidence="5">
    <location>
        <begin position="497"/>
        <end position="655"/>
    </location>
</feature>
<dbReference type="PROSITE" id="PS50294">
    <property type="entry name" value="WD_REPEATS_REGION"/>
    <property type="match status" value="10"/>
</dbReference>
<accession>X6NSV4</accession>
<dbReference type="Pfam" id="PF00400">
    <property type="entry name" value="WD40"/>
    <property type="match status" value="10"/>
</dbReference>
<comment type="caution">
    <text evidence="6">The sequence shown here is derived from an EMBL/GenBank/DDBJ whole genome shotgun (WGS) entry which is preliminary data.</text>
</comment>
<feature type="repeat" description="WD" evidence="3">
    <location>
        <begin position="1309"/>
        <end position="1350"/>
    </location>
</feature>
<protein>
    <recommendedName>
        <fullName evidence="5">NACHT domain-containing protein</fullName>
    </recommendedName>
</protein>
<feature type="region of interest" description="Disordered" evidence="4">
    <location>
        <begin position="20"/>
        <end position="39"/>
    </location>
</feature>
<dbReference type="PRINTS" id="PR00320">
    <property type="entry name" value="GPROTEINBRPT"/>
</dbReference>
<feature type="repeat" description="WD" evidence="3">
    <location>
        <begin position="1393"/>
        <end position="1434"/>
    </location>
</feature>
<dbReference type="SUPFAM" id="SSF50998">
    <property type="entry name" value="Quinoprotein alcohol dehydrogenase-like"/>
    <property type="match status" value="1"/>
</dbReference>
<feature type="repeat" description="WD" evidence="3">
    <location>
        <begin position="1058"/>
        <end position="1099"/>
    </location>
</feature>
<reference evidence="6 7" key="1">
    <citation type="journal article" date="2013" name="Curr. Biol.">
        <title>The Genome of the Foraminiferan Reticulomyxa filosa.</title>
        <authorList>
            <person name="Glockner G."/>
            <person name="Hulsmann N."/>
            <person name="Schleicher M."/>
            <person name="Noegel A.A."/>
            <person name="Eichinger L."/>
            <person name="Gallinger C."/>
            <person name="Pawlowski J."/>
            <person name="Sierra R."/>
            <person name="Euteneuer U."/>
            <person name="Pillet L."/>
            <person name="Moustafa A."/>
            <person name="Platzer M."/>
            <person name="Groth M."/>
            <person name="Szafranski K."/>
            <person name="Schliwa M."/>
        </authorList>
    </citation>
    <scope>NUCLEOTIDE SEQUENCE [LARGE SCALE GENOMIC DNA]</scope>
</reference>
<feature type="repeat" description="WD" evidence="3">
    <location>
        <begin position="1111"/>
        <end position="1140"/>
    </location>
</feature>
<feature type="repeat" description="WD" evidence="3">
    <location>
        <begin position="1267"/>
        <end position="1308"/>
    </location>
</feature>
<dbReference type="InterPro" id="IPR011047">
    <property type="entry name" value="Quinoprotein_ADH-like_sf"/>
</dbReference>
<dbReference type="SUPFAM" id="SSF50978">
    <property type="entry name" value="WD40 repeat-like"/>
    <property type="match status" value="1"/>
</dbReference>
<name>X6NSV4_RETFI</name>
<dbReference type="InterPro" id="IPR007111">
    <property type="entry name" value="NACHT_NTPase"/>
</dbReference>
<dbReference type="PANTHER" id="PTHR44129">
    <property type="entry name" value="WD REPEAT-CONTAINING PROTEIN POP1"/>
    <property type="match status" value="1"/>
</dbReference>
<keyword evidence="1 3" id="KW-0853">WD repeat</keyword>
<dbReference type="InterPro" id="IPR050349">
    <property type="entry name" value="WD_LIS1/nudF_dynein_reg"/>
</dbReference>
<feature type="repeat" description="WD" evidence="3">
    <location>
        <begin position="1016"/>
        <end position="1057"/>
    </location>
</feature>
<dbReference type="InterPro" id="IPR015943">
    <property type="entry name" value="WD40/YVTN_repeat-like_dom_sf"/>
</dbReference>
<feature type="repeat" description="WD" evidence="3">
    <location>
        <begin position="1225"/>
        <end position="1266"/>
    </location>
</feature>
<evidence type="ECO:0000256" key="3">
    <source>
        <dbReference type="PROSITE-ProRule" id="PRU00221"/>
    </source>
</evidence>
<feature type="compositionally biased region" description="Polar residues" evidence="4">
    <location>
        <begin position="20"/>
        <end position="32"/>
    </location>
</feature>
<dbReference type="EMBL" id="ASPP01006259">
    <property type="protein sequence ID" value="ETO29091.1"/>
    <property type="molecule type" value="Genomic_DNA"/>
</dbReference>
<dbReference type="CDD" id="cd00200">
    <property type="entry name" value="WD40"/>
    <property type="match status" value="2"/>
</dbReference>
<dbReference type="InterPro" id="IPR027417">
    <property type="entry name" value="P-loop_NTPase"/>
</dbReference>
<keyword evidence="2" id="KW-0677">Repeat</keyword>
<dbReference type="InterPro" id="IPR001646">
    <property type="entry name" value="5peptide_repeat"/>
</dbReference>
<evidence type="ECO:0000256" key="4">
    <source>
        <dbReference type="SAM" id="MobiDB-lite"/>
    </source>
</evidence>
<sequence length="1481" mass="168993">MEQVKESCYILCHSIKQPQRTRANTSKNSSKNLQKEMEKTEIGDTKPGINLKGYCSNDTCLASKAKLPVWINIEFANIKFVSNKTCFSCPDCKRPTVTSIIKAMFYNSEHSICAIGDTIPVKDNNYQCSYVIKSGLSYELKASKIRQHAKSIEDLRERSENAMNSVEIKNLVAELQKYDITVVKPPSLKGNDRLLEKIKADYDGDFNQAFDIGRFTILCDNPTKLQTAVAVIKKAEQFNLIVSEDKDFFDKQSKTHHRFHNIKLYVPNHDVYIEMQATLKNFTTLEGYTVIENPKLSHLFYEHIRAWKPNNPSEEELKQASDETLAKINDIICEWLDTKEIKKISNRYKPHSEIQLLKPPQLKGLNEEQINSKKDITLKLAKFVYDQLCKFNPMRMKGQAIYVILFEYFKKYIMGESNPASCADVISMLNQSRKQELEEDTTMLQALETYIPLQANNYPYTNDNDNEKNDSYDCNQHVINLLAEEKEEKSERQKQKVIILQGKSGSGKSLFCRHLEETLWESYANGSTMSIPVYISLPKFYNELNEKQIISQALQMKQINKEIIDVIRENISFVFILDGFDEIFDKYNKNNHDERYFFSRFNLGEWNAKTIVSCRSHVLNDEDINQVLTASNSTAMTYLWPFSKAQMKGYIDKFVKVNKKNKMNDNLDWTIQQYEETLNNYPNLNKMMEEPFLLRMILTVLPSLMKQHPAGTKISKAQVYEAFNEQWIDIHIKNISNKLSELRIQTNTKKIKAAFYQYCQDLAFEMFVQGNQVATENHDTKYVDNTSLSKLDPTIEKINEKIKVKTNAIENPAMKTQDVWEKYFNGDSVAKYVLRRVGDDKYQFLHKSCQEYHAAQKIIFDIISWTPNVINGNIDNQEFQQQFEAHVQNLSINNKLLNEELGIIQFIAERVHDINPIFVNLKPRLFRIIETSKGNEKNKIAAANSVTILNSANVNMHNRDWSNIKIPSAILDHAFLEGTNFSNANLDNVSFVQACLSKAKFTKASTKGIYFGEYAYLEHSSAVNGAQFSPDGTKIVSWSNDNTIRIWDASSGRQLHLLKGHSNYIKAARFSPDSSKIVSGSWDKTIRIWDVLSGRQIQIWEEDSNFVSPQFSPDNSKIVSCSEDQSIRIWDVSSGAQIRVLEEQEEFVNVVQFSPDNSKIVSCSQDKTIRLWDALSGTQLQLLEGHLEDVTGVQFTSDGSNIISYSRDETIRMWDLSSDQPIHIFEGHSEGINGVHLSSDGSKLLSYSDDKTIRIWDLLSGKQLQTLEGHSDSVKAARFSSDGSRIVSGSADKTIRIWNVTSGKQLQVLEGHSDAVNGVEFFPKEPKVLSCSNDGTIRIWDIALERKIQLAEGHLDIVTGVQFSPDNSKIISCSKDKTIRLWDVQSGRQIQIFEGHSKSVRGVIFSPDCSKIVSYSYDKTMRIWDMLSGRQISNTLLVSEIAIQFSPDGSKIVSSSLNDVIEILDTSSGKKVHSLSGHSAD</sequence>
<dbReference type="SMART" id="SM00320">
    <property type="entry name" value="WD40"/>
    <property type="match status" value="11"/>
</dbReference>
<evidence type="ECO:0000313" key="7">
    <source>
        <dbReference type="Proteomes" id="UP000023152"/>
    </source>
</evidence>
<dbReference type="Gene3D" id="2.160.20.80">
    <property type="entry name" value="E3 ubiquitin-protein ligase SopA"/>
    <property type="match status" value="1"/>
</dbReference>
<dbReference type="PROSITE" id="PS50082">
    <property type="entry name" value="WD_REPEATS_2"/>
    <property type="match status" value="10"/>
</dbReference>
<dbReference type="Gene3D" id="2.130.10.10">
    <property type="entry name" value="YVTN repeat-like/Quinoprotein amine dehydrogenase"/>
    <property type="match status" value="4"/>
</dbReference>
<dbReference type="Pfam" id="PF00805">
    <property type="entry name" value="Pentapeptide"/>
    <property type="match status" value="1"/>
</dbReference>
<organism evidence="6 7">
    <name type="scientific">Reticulomyxa filosa</name>
    <dbReference type="NCBI Taxonomy" id="46433"/>
    <lineage>
        <taxon>Eukaryota</taxon>
        <taxon>Sar</taxon>
        <taxon>Rhizaria</taxon>
        <taxon>Retaria</taxon>
        <taxon>Foraminifera</taxon>
        <taxon>Monothalamids</taxon>
        <taxon>Reticulomyxidae</taxon>
        <taxon>Reticulomyxa</taxon>
    </lineage>
</organism>
<evidence type="ECO:0000259" key="5">
    <source>
        <dbReference type="Pfam" id="PF05729"/>
    </source>
</evidence>
<dbReference type="InterPro" id="IPR020472">
    <property type="entry name" value="WD40_PAC1"/>
</dbReference>
<feature type="repeat" description="WD" evidence="3">
    <location>
        <begin position="1183"/>
        <end position="1224"/>
    </location>
</feature>